<gene>
    <name evidence="4" type="ORF">G2974_21445</name>
    <name evidence="2" type="ORF">GBY29_22035</name>
    <name evidence="3" type="ORF">GBZ04_00025</name>
</gene>
<name>A0A6Y2KJ35_SALDZ</name>
<feature type="signal peptide" evidence="1">
    <location>
        <begin position="1"/>
        <end position="24"/>
    </location>
</feature>
<accession>A0A6Y2KJ35</accession>
<evidence type="ECO:0000313" key="2">
    <source>
        <dbReference type="EMBL" id="HAB4052403.1"/>
    </source>
</evidence>
<keyword evidence="1" id="KW-0732">Signal</keyword>
<protein>
    <recommendedName>
        <fullName evidence="5">Fimbrial protein</fullName>
    </recommendedName>
</protein>
<feature type="chain" id="PRO_5036193959" description="Fimbrial protein" evidence="1">
    <location>
        <begin position="25"/>
        <end position="164"/>
    </location>
</feature>
<dbReference type="EMBL" id="DAAGTH010000001">
    <property type="protein sequence ID" value="HAB4463162.1"/>
    <property type="molecule type" value="Genomic_DNA"/>
</dbReference>
<proteinExistence type="predicted"/>
<dbReference type="EMBL" id="DAARAS010000105">
    <property type="protein sequence ID" value="HAE1650888.1"/>
    <property type="molecule type" value="Genomic_DNA"/>
</dbReference>
<sequence length="164" mass="17322">MWSRIKYSIISLLLLILFPCVATAALTDTATITIEATFTAPQCTLNVPKSVNLGNIKPGTITYNSFIIKVDCPGGAQRGVIYAQAAKLVSGSSDVAQMTGDVNGQLMLLDKAGTKISLTGIAGTPFCDGTATRECELFPRTWFGNKPTNGGSTSVIINFTLTQP</sequence>
<evidence type="ECO:0000313" key="3">
    <source>
        <dbReference type="EMBL" id="HAB4463162.1"/>
    </source>
</evidence>
<reference evidence="3" key="1">
    <citation type="journal article" date="2018" name="Genome Biol.">
        <title>SKESA: strategic k-mer extension for scrupulous assemblies.</title>
        <authorList>
            <person name="Souvorov A."/>
            <person name="Agarwala R."/>
            <person name="Lipman D.J."/>
        </authorList>
    </citation>
    <scope>NUCLEOTIDE SEQUENCE</scope>
    <source>
        <strain evidence="3">Salmonella enterica</strain>
    </source>
</reference>
<evidence type="ECO:0000313" key="4">
    <source>
        <dbReference type="EMBL" id="HAE1650888.1"/>
    </source>
</evidence>
<evidence type="ECO:0008006" key="5">
    <source>
        <dbReference type="Google" id="ProtNLM"/>
    </source>
</evidence>
<evidence type="ECO:0000256" key="1">
    <source>
        <dbReference type="SAM" id="SignalP"/>
    </source>
</evidence>
<reference evidence="3" key="2">
    <citation type="submission" date="2019-10" db="EMBL/GenBank/DDBJ databases">
        <authorList>
            <consortium name="NCBI Pathogen Detection Project"/>
        </authorList>
    </citation>
    <scope>NUCLEOTIDE SEQUENCE</scope>
    <source>
        <strain evidence="3">Salmonella enterica</strain>
    </source>
</reference>
<dbReference type="EMBL" id="DAAGPR010000093">
    <property type="protein sequence ID" value="HAB4052403.1"/>
    <property type="molecule type" value="Genomic_DNA"/>
</dbReference>
<comment type="caution">
    <text evidence="3">The sequence shown here is derived from an EMBL/GenBank/DDBJ whole genome shotgun (WGS) entry which is preliminary data.</text>
</comment>
<dbReference type="AlphaFoldDB" id="A0A6Y2KJ35"/>
<organism evidence="3">
    <name type="scientific">Salmonella diarizonae</name>
    <dbReference type="NCBI Taxonomy" id="59204"/>
    <lineage>
        <taxon>Bacteria</taxon>
        <taxon>Pseudomonadati</taxon>
        <taxon>Pseudomonadota</taxon>
        <taxon>Gammaproteobacteria</taxon>
        <taxon>Enterobacterales</taxon>
        <taxon>Enterobacteriaceae</taxon>
        <taxon>Salmonella</taxon>
    </lineage>
</organism>